<feature type="compositionally biased region" description="Basic and acidic residues" evidence="1">
    <location>
        <begin position="199"/>
        <end position="214"/>
    </location>
</feature>
<feature type="compositionally biased region" description="Acidic residues" evidence="1">
    <location>
        <begin position="486"/>
        <end position="500"/>
    </location>
</feature>
<evidence type="ECO:0000313" key="4">
    <source>
        <dbReference type="Proteomes" id="UP000620104"/>
    </source>
</evidence>
<keyword evidence="4" id="KW-1185">Reference proteome</keyword>
<dbReference type="PANTHER" id="PTHR22929">
    <property type="entry name" value="RNA POLYMERASE III TRANSCRIPTION INITIATION FACTOR B"/>
    <property type="match status" value="1"/>
</dbReference>
<dbReference type="AlphaFoldDB" id="A0A8H3TSQ7"/>
<feature type="compositionally biased region" description="Acidic residues" evidence="1">
    <location>
        <begin position="283"/>
        <end position="292"/>
    </location>
</feature>
<evidence type="ECO:0000313" key="3">
    <source>
        <dbReference type="EMBL" id="GHJ86286.1"/>
    </source>
</evidence>
<protein>
    <recommendedName>
        <fullName evidence="2">Myb-like domain-containing protein</fullName>
    </recommendedName>
</protein>
<dbReference type="SUPFAM" id="SSF46689">
    <property type="entry name" value="Homeodomain-like"/>
    <property type="match status" value="1"/>
</dbReference>
<dbReference type="EMBL" id="BLZA01000017">
    <property type="protein sequence ID" value="GHJ86286.1"/>
    <property type="molecule type" value="Genomic_DNA"/>
</dbReference>
<dbReference type="Gene3D" id="1.10.10.60">
    <property type="entry name" value="Homeodomain-like"/>
    <property type="match status" value="1"/>
</dbReference>
<gene>
    <name evidence="3" type="ORF">NliqN6_2688</name>
</gene>
<proteinExistence type="predicted"/>
<sequence length="747" mass="81224">MLRTNKTGKKFAIARPVKPGASQNAAVPTPPATAPAMAPVPPLSNVPPPSDRPTVQVALPLTPEPTQAAIRDEPTVPHAPSALREEALSSPPPTQQPLFLPAQSASPSPPPLDPSLQENVSPYTSLHDAAAMSLEVSAPSTALPLAPQMPNPFLHPQIPAPIASSSTSNSFGLAPPTSHNVASSSRRPQPPMAYPRSEAMIERDARAKEAEKDKRRLLRRKRQGLEGPGRRYKTAEPAAADEEGEGSGTTSGAEKRKRGRPSKGVPGPYKKQKGKGRVAGADDGAEGEEDPEAQIMREEAEHRDGSADSQSSREEPLEGMIIEDADNDKEDGQEREVEDEAPRGGGRRGRRPKNVNDDIDLETAVPGQSLGPSIDPANMTMAEIASHPGFGRVSARGMELQARRIELAKEKREKLLRRDGREGTEDESVQEQDPRGDAGPQTTESAYAQLMKKQAQAEKDARAAARAKKANSGAESDAGNHGKDVDPDDDEDDEDDGDINENDHFRERHAAAQIRIENGNIVIDESSLQIESGQALNDFDLGNMEIVEEHDKDRFINAFSYQRKPRGTRWTREETDLLFEKTREFGTSFDIIMHFFPGKTRKHIINQWNRMCKNQDPRADWAYDNAHKKTIDFNGLEKAANITFSDQSIDQILKQQEEEMQSEVQALLGLVAQNDEGGGGEEGGAGSERQGSPSSSRGGNLTDGESSRPMTAAEIARKKAKEKRAKKLAWKNQFGGGAEEVVGTIHD</sequence>
<comment type="caution">
    <text evidence="3">The sequence shown here is derived from an EMBL/GenBank/DDBJ whole genome shotgun (WGS) entry which is preliminary data.</text>
</comment>
<name>A0A8H3TSQ7_9TREE</name>
<evidence type="ECO:0000259" key="2">
    <source>
        <dbReference type="SMART" id="SM00717"/>
    </source>
</evidence>
<dbReference type="GO" id="GO:0001156">
    <property type="term" value="F:TFIIIC-class transcription factor complex binding"/>
    <property type="evidence" value="ECO:0007669"/>
    <property type="project" value="TreeGrafter"/>
</dbReference>
<organism evidence="3 4">
    <name type="scientific">Naganishia liquefaciens</name>
    <dbReference type="NCBI Taxonomy" id="104408"/>
    <lineage>
        <taxon>Eukaryota</taxon>
        <taxon>Fungi</taxon>
        <taxon>Dikarya</taxon>
        <taxon>Basidiomycota</taxon>
        <taxon>Agaricomycotina</taxon>
        <taxon>Tremellomycetes</taxon>
        <taxon>Filobasidiales</taxon>
        <taxon>Filobasidiaceae</taxon>
        <taxon>Naganishia</taxon>
    </lineage>
</organism>
<dbReference type="Pfam" id="PF15963">
    <property type="entry name" value="Myb_DNA-bind_7"/>
    <property type="match status" value="1"/>
</dbReference>
<dbReference type="GO" id="GO:0000126">
    <property type="term" value="C:transcription factor TFIIIB complex"/>
    <property type="evidence" value="ECO:0007669"/>
    <property type="project" value="TreeGrafter"/>
</dbReference>
<feature type="compositionally biased region" description="Basic and acidic residues" evidence="1">
    <location>
        <begin position="295"/>
        <end position="316"/>
    </location>
</feature>
<feature type="region of interest" description="Disordered" evidence="1">
    <location>
        <begin position="673"/>
        <end position="722"/>
    </location>
</feature>
<feature type="compositionally biased region" description="Gly residues" evidence="1">
    <location>
        <begin position="676"/>
        <end position="686"/>
    </location>
</feature>
<feature type="compositionally biased region" description="Low complexity" evidence="1">
    <location>
        <begin position="97"/>
        <end position="106"/>
    </location>
</feature>
<dbReference type="InterPro" id="IPR009057">
    <property type="entry name" value="Homeodomain-like_sf"/>
</dbReference>
<feature type="region of interest" description="Disordered" evidence="1">
    <location>
        <begin position="142"/>
        <end position="376"/>
    </location>
</feature>
<dbReference type="InterPro" id="IPR039467">
    <property type="entry name" value="TFIIIB_B''_Myb"/>
</dbReference>
<dbReference type="OrthoDB" id="2593117at2759"/>
<evidence type="ECO:0000256" key="1">
    <source>
        <dbReference type="SAM" id="MobiDB-lite"/>
    </source>
</evidence>
<feature type="region of interest" description="Disordered" evidence="1">
    <location>
        <begin position="410"/>
        <end position="501"/>
    </location>
</feature>
<dbReference type="Proteomes" id="UP000620104">
    <property type="component" value="Unassembled WGS sequence"/>
</dbReference>
<dbReference type="GO" id="GO:0070898">
    <property type="term" value="P:RNA polymerase III preinitiation complex assembly"/>
    <property type="evidence" value="ECO:0007669"/>
    <property type="project" value="TreeGrafter"/>
</dbReference>
<feature type="compositionally biased region" description="Polar residues" evidence="1">
    <location>
        <begin position="689"/>
        <end position="699"/>
    </location>
</feature>
<accession>A0A8H3TSQ7</accession>
<feature type="domain" description="Myb-like" evidence="2">
    <location>
        <begin position="566"/>
        <end position="614"/>
    </location>
</feature>
<dbReference type="InterPro" id="IPR001005">
    <property type="entry name" value="SANT/Myb"/>
</dbReference>
<dbReference type="CDD" id="cd00167">
    <property type="entry name" value="SANT"/>
    <property type="match status" value="1"/>
</dbReference>
<feature type="compositionally biased region" description="Basic and acidic residues" evidence="1">
    <location>
        <begin position="410"/>
        <end position="423"/>
    </location>
</feature>
<feature type="compositionally biased region" description="Pro residues" evidence="1">
    <location>
        <begin position="28"/>
        <end position="51"/>
    </location>
</feature>
<feature type="compositionally biased region" description="Polar residues" evidence="1">
    <location>
        <begin position="163"/>
        <end position="187"/>
    </location>
</feature>
<dbReference type="PANTHER" id="PTHR22929:SF0">
    <property type="entry name" value="TRANSCRIPTION FACTOR TFIIIB COMPONENT B'' HOMOLOG"/>
    <property type="match status" value="1"/>
</dbReference>
<feature type="region of interest" description="Disordered" evidence="1">
    <location>
        <begin position="1"/>
        <end position="124"/>
    </location>
</feature>
<dbReference type="SMART" id="SM00717">
    <property type="entry name" value="SANT"/>
    <property type="match status" value="1"/>
</dbReference>
<reference evidence="3" key="1">
    <citation type="submission" date="2020-07" db="EMBL/GenBank/DDBJ databases">
        <title>Draft Genome Sequence of a Deep-Sea Yeast, Naganishia (Cryptococcus) liquefaciens strain N6.</title>
        <authorList>
            <person name="Han Y.W."/>
            <person name="Kajitani R."/>
            <person name="Morimoto H."/>
            <person name="Parhat M."/>
            <person name="Tsubouchi H."/>
            <person name="Bakenova O."/>
            <person name="Ogata M."/>
            <person name="Argunhan B."/>
            <person name="Aoki R."/>
            <person name="Kajiwara S."/>
            <person name="Itoh T."/>
            <person name="Iwasaki H."/>
        </authorList>
    </citation>
    <scope>NUCLEOTIDE SEQUENCE</scope>
    <source>
        <strain evidence="3">N6</strain>
    </source>
</reference>